<organism evidence="1 2">
    <name type="scientific">Obba rivulosa</name>
    <dbReference type="NCBI Taxonomy" id="1052685"/>
    <lineage>
        <taxon>Eukaryota</taxon>
        <taxon>Fungi</taxon>
        <taxon>Dikarya</taxon>
        <taxon>Basidiomycota</taxon>
        <taxon>Agaricomycotina</taxon>
        <taxon>Agaricomycetes</taxon>
        <taxon>Polyporales</taxon>
        <taxon>Gelatoporiaceae</taxon>
        <taxon>Obba</taxon>
    </lineage>
</organism>
<reference evidence="1 2" key="1">
    <citation type="submission" date="2016-07" db="EMBL/GenBank/DDBJ databases">
        <title>Draft genome of the white-rot fungus Obba rivulosa 3A-2.</title>
        <authorList>
            <consortium name="DOE Joint Genome Institute"/>
            <person name="Miettinen O."/>
            <person name="Riley R."/>
            <person name="Acob R."/>
            <person name="Barry K."/>
            <person name="Cullen D."/>
            <person name="De Vries R."/>
            <person name="Hainaut M."/>
            <person name="Hatakka A."/>
            <person name="Henrissat B."/>
            <person name="Hilden K."/>
            <person name="Kuo R."/>
            <person name="Labutti K."/>
            <person name="Lipzen A."/>
            <person name="Makela M.R."/>
            <person name="Sandor L."/>
            <person name="Spatafora J.W."/>
            <person name="Grigoriev I.V."/>
            <person name="Hibbett D.S."/>
        </authorList>
    </citation>
    <scope>NUCLEOTIDE SEQUENCE [LARGE SCALE GENOMIC DNA]</scope>
    <source>
        <strain evidence="1 2">3A-2</strain>
    </source>
</reference>
<accession>A0A8E2DH01</accession>
<name>A0A8E2DH01_9APHY</name>
<protein>
    <submittedName>
        <fullName evidence="1">Uncharacterized protein</fullName>
    </submittedName>
</protein>
<dbReference type="EMBL" id="KV722523">
    <property type="protein sequence ID" value="OCH86532.1"/>
    <property type="molecule type" value="Genomic_DNA"/>
</dbReference>
<dbReference type="AlphaFoldDB" id="A0A8E2DH01"/>
<dbReference type="Proteomes" id="UP000250043">
    <property type="component" value="Unassembled WGS sequence"/>
</dbReference>
<sequence>MYTCSTLYVAGVLEAYAKIYNFPYIGDVVHLTLDILVKVLTHAHAPASIAVDFKDDEIEARQIANTLATMKGVRSLCWRDRDELGIATISRMQSPVINLNVDFWSHQDKFNPAPMLTGVASTLETPELFYMEFEPCIRNLVLHDAFQHVP</sequence>
<keyword evidence="2" id="KW-1185">Reference proteome</keyword>
<evidence type="ECO:0000313" key="1">
    <source>
        <dbReference type="EMBL" id="OCH86532.1"/>
    </source>
</evidence>
<proteinExistence type="predicted"/>
<evidence type="ECO:0000313" key="2">
    <source>
        <dbReference type="Proteomes" id="UP000250043"/>
    </source>
</evidence>
<gene>
    <name evidence="1" type="ORF">OBBRIDRAFT_806699</name>
</gene>